<dbReference type="EMBL" id="VFPA01000002">
    <property type="protein sequence ID" value="TQM10985.1"/>
    <property type="molecule type" value="Genomic_DNA"/>
</dbReference>
<dbReference type="GO" id="GO:0003955">
    <property type="term" value="F:NAD(P)H dehydrogenase (quinone) activity"/>
    <property type="evidence" value="ECO:0007669"/>
    <property type="project" value="TreeGrafter"/>
</dbReference>
<evidence type="ECO:0000256" key="2">
    <source>
        <dbReference type="ARBA" id="ARBA00023002"/>
    </source>
</evidence>
<name>A0A543DNW3_9PSEU</name>
<comment type="caution">
    <text evidence="4">The sequence shown here is derived from an EMBL/GenBank/DDBJ whole genome shotgun (WGS) entry which is preliminary data.</text>
</comment>
<reference evidence="4 5" key="1">
    <citation type="submission" date="2019-06" db="EMBL/GenBank/DDBJ databases">
        <title>Sequencing the genomes of 1000 actinobacteria strains.</title>
        <authorList>
            <person name="Klenk H.-P."/>
        </authorList>
    </citation>
    <scope>NUCLEOTIDE SEQUENCE [LARGE SCALE GENOMIC DNA]</scope>
    <source>
        <strain evidence="4 5">DSM 45301</strain>
    </source>
</reference>
<evidence type="ECO:0000259" key="3">
    <source>
        <dbReference type="Pfam" id="PF02525"/>
    </source>
</evidence>
<protein>
    <submittedName>
        <fullName evidence="4">NAD(P)H dehydrogenase (Quinone)</fullName>
    </submittedName>
</protein>
<keyword evidence="5" id="KW-1185">Reference proteome</keyword>
<dbReference type="SUPFAM" id="SSF52218">
    <property type="entry name" value="Flavoproteins"/>
    <property type="match status" value="1"/>
</dbReference>
<dbReference type="GO" id="GO:0005829">
    <property type="term" value="C:cytosol"/>
    <property type="evidence" value="ECO:0007669"/>
    <property type="project" value="TreeGrafter"/>
</dbReference>
<dbReference type="AlphaFoldDB" id="A0A543DNW3"/>
<dbReference type="PANTHER" id="PTHR10204:SF34">
    <property type="entry name" value="NAD(P)H DEHYDROGENASE [QUINONE] 1 ISOFORM 1"/>
    <property type="match status" value="1"/>
</dbReference>
<comment type="similarity">
    <text evidence="1">Belongs to the NAD(P)H dehydrogenase (quinone) family.</text>
</comment>
<keyword evidence="2" id="KW-0560">Oxidoreductase</keyword>
<dbReference type="Pfam" id="PF02525">
    <property type="entry name" value="Flavodoxin_2"/>
    <property type="match status" value="1"/>
</dbReference>
<evidence type="ECO:0000313" key="4">
    <source>
        <dbReference type="EMBL" id="TQM10985.1"/>
    </source>
</evidence>
<dbReference type="InterPro" id="IPR051545">
    <property type="entry name" value="NAD(P)H_dehydrogenase_qn"/>
</dbReference>
<evidence type="ECO:0000256" key="1">
    <source>
        <dbReference type="ARBA" id="ARBA00006252"/>
    </source>
</evidence>
<accession>A0A543DNW3</accession>
<dbReference type="Proteomes" id="UP000315677">
    <property type="component" value="Unassembled WGS sequence"/>
</dbReference>
<dbReference type="Gene3D" id="3.40.50.360">
    <property type="match status" value="1"/>
</dbReference>
<dbReference type="InterPro" id="IPR003680">
    <property type="entry name" value="Flavodoxin_fold"/>
</dbReference>
<dbReference type="PANTHER" id="PTHR10204">
    <property type="entry name" value="NAD P H OXIDOREDUCTASE-RELATED"/>
    <property type="match status" value="1"/>
</dbReference>
<feature type="domain" description="Flavodoxin-like fold" evidence="3">
    <location>
        <begin position="4"/>
        <end position="216"/>
    </location>
</feature>
<evidence type="ECO:0000313" key="5">
    <source>
        <dbReference type="Proteomes" id="UP000315677"/>
    </source>
</evidence>
<organism evidence="4 5">
    <name type="scientific">Pseudonocardia kunmingensis</name>
    <dbReference type="NCBI Taxonomy" id="630975"/>
    <lineage>
        <taxon>Bacteria</taxon>
        <taxon>Bacillati</taxon>
        <taxon>Actinomycetota</taxon>
        <taxon>Actinomycetes</taxon>
        <taxon>Pseudonocardiales</taxon>
        <taxon>Pseudonocardiaceae</taxon>
        <taxon>Pseudonocardia</taxon>
    </lineage>
</organism>
<dbReference type="InterPro" id="IPR029039">
    <property type="entry name" value="Flavoprotein-like_sf"/>
</dbReference>
<proteinExistence type="inferred from homology"/>
<sequence>MVDMNVLWVFAHPEPRSLSGTLRADGARVLRELGHEVRTTDLYAMRWNPVVDRADFAAAEGERLIVGDASERAHCGGSLSPDIRTQQDELRWADAVVLQFPLWWYGMPAILKGWFDRVFVKGFAYGVRDPGTRRTRRYGDGLLRGTRALAVVTAGAPEPSIGPRGVNGDIEQLLFPLLHGTLFYTGMDVLPPFVVSGADRMSDDGCAAASERLTERLRTLATAAPIPFRPQDGGDYDDDLVLRPEVVPGGSGLGVHVRR</sequence>
<gene>
    <name evidence="4" type="ORF">FB558_3510</name>
</gene>